<evidence type="ECO:0000259" key="2">
    <source>
        <dbReference type="Pfam" id="PF01408"/>
    </source>
</evidence>
<dbReference type="PANTHER" id="PTHR43818">
    <property type="entry name" value="BCDNA.GH03377"/>
    <property type="match status" value="1"/>
</dbReference>
<dbReference type="Pfam" id="PF22725">
    <property type="entry name" value="GFO_IDH_MocA_C3"/>
    <property type="match status" value="1"/>
</dbReference>
<dbReference type="InterPro" id="IPR008354">
    <property type="entry name" value="Glc-Fru_OxRdtase_bac"/>
</dbReference>
<dbReference type="Pfam" id="PF01408">
    <property type="entry name" value="GFO_IDH_MocA"/>
    <property type="match status" value="1"/>
</dbReference>
<keyword evidence="1" id="KW-0560">Oxidoreductase</keyword>
<dbReference type="InterPro" id="IPR036291">
    <property type="entry name" value="NAD(P)-bd_dom_sf"/>
</dbReference>
<keyword evidence="5" id="KW-1185">Reference proteome</keyword>
<dbReference type="PROSITE" id="PS51318">
    <property type="entry name" value="TAT"/>
    <property type="match status" value="1"/>
</dbReference>
<dbReference type="InterPro" id="IPR006311">
    <property type="entry name" value="TAT_signal"/>
</dbReference>
<dbReference type="RefSeq" id="WP_345225080.1">
    <property type="nucleotide sequence ID" value="NZ_BAABHA010000008.1"/>
</dbReference>
<comment type="caution">
    <text evidence="4">The sequence shown here is derived from an EMBL/GenBank/DDBJ whole genome shotgun (WGS) entry which is preliminary data.</text>
</comment>
<dbReference type="EMBL" id="BAABHA010000008">
    <property type="protein sequence ID" value="GAA4384712.1"/>
    <property type="molecule type" value="Genomic_DNA"/>
</dbReference>
<gene>
    <name evidence="4" type="ORF">GCM10023186_27360</name>
</gene>
<feature type="domain" description="Gfo/Idh/MocA-like oxidoreductase N-terminal" evidence="2">
    <location>
        <begin position="67"/>
        <end position="190"/>
    </location>
</feature>
<evidence type="ECO:0000313" key="5">
    <source>
        <dbReference type="Proteomes" id="UP001500454"/>
    </source>
</evidence>
<dbReference type="SUPFAM" id="SSF55347">
    <property type="entry name" value="Glyceraldehyde-3-phosphate dehydrogenase-like, C-terminal domain"/>
    <property type="match status" value="1"/>
</dbReference>
<dbReference type="Gene3D" id="3.40.50.720">
    <property type="entry name" value="NAD(P)-binding Rossmann-like Domain"/>
    <property type="match status" value="1"/>
</dbReference>
<dbReference type="InterPro" id="IPR055170">
    <property type="entry name" value="GFO_IDH_MocA-like_dom"/>
</dbReference>
<organism evidence="4 5">
    <name type="scientific">Hymenobacter koreensis</name>
    <dbReference type="NCBI Taxonomy" id="1084523"/>
    <lineage>
        <taxon>Bacteria</taxon>
        <taxon>Pseudomonadati</taxon>
        <taxon>Bacteroidota</taxon>
        <taxon>Cytophagia</taxon>
        <taxon>Cytophagales</taxon>
        <taxon>Hymenobacteraceae</taxon>
        <taxon>Hymenobacter</taxon>
    </lineage>
</organism>
<evidence type="ECO:0000256" key="1">
    <source>
        <dbReference type="ARBA" id="ARBA00023002"/>
    </source>
</evidence>
<accession>A0ABP8J4Y0</accession>
<dbReference type="PANTHER" id="PTHR43818:SF11">
    <property type="entry name" value="BCDNA.GH03377"/>
    <property type="match status" value="1"/>
</dbReference>
<name>A0ABP8J4Y0_9BACT</name>
<proteinExistence type="predicted"/>
<protein>
    <submittedName>
        <fullName evidence="4">Gfo/Idh/MocA family oxidoreductase</fullName>
    </submittedName>
</protein>
<dbReference type="InterPro" id="IPR050463">
    <property type="entry name" value="Gfo/Idh/MocA_oxidrdct_glycsds"/>
</dbReference>
<reference evidence="5" key="1">
    <citation type="journal article" date="2019" name="Int. J. Syst. Evol. Microbiol.">
        <title>The Global Catalogue of Microorganisms (GCM) 10K type strain sequencing project: providing services to taxonomists for standard genome sequencing and annotation.</title>
        <authorList>
            <consortium name="The Broad Institute Genomics Platform"/>
            <consortium name="The Broad Institute Genome Sequencing Center for Infectious Disease"/>
            <person name="Wu L."/>
            <person name="Ma J."/>
        </authorList>
    </citation>
    <scope>NUCLEOTIDE SEQUENCE [LARGE SCALE GENOMIC DNA]</scope>
    <source>
        <strain evidence="5">JCM 17924</strain>
    </source>
</reference>
<dbReference type="SUPFAM" id="SSF51735">
    <property type="entry name" value="NAD(P)-binding Rossmann-fold domains"/>
    <property type="match status" value="1"/>
</dbReference>
<evidence type="ECO:0000259" key="3">
    <source>
        <dbReference type="Pfam" id="PF22725"/>
    </source>
</evidence>
<feature type="domain" description="GFO/IDH/MocA-like oxidoreductase" evidence="3">
    <location>
        <begin position="200"/>
        <end position="312"/>
    </location>
</feature>
<dbReference type="Proteomes" id="UP001500454">
    <property type="component" value="Unassembled WGS sequence"/>
</dbReference>
<dbReference type="PRINTS" id="PR01775">
    <property type="entry name" value="GLFROXRDTASE"/>
</dbReference>
<dbReference type="Gene3D" id="3.30.360.10">
    <property type="entry name" value="Dihydrodipicolinate Reductase, domain 2"/>
    <property type="match status" value="1"/>
</dbReference>
<sequence>MQSPADSPNPEPTETDTARRDFIRKLSVGLGATLVGSTGLLQPISLLANSEAGPTGLAALQQGRKLGVALVGLGKYSTGQLAPALQQTQLCRLAGIVTGTPAKAKQWQRQYNLPATSVYDYKTMDRMADNPAIDIVYIVLPNALHAEYTIRALEAGKHVICEKPMATSVADCRRMLAAAQKAGKQLSIGYRLHFEPHHHEMMRLGQQQVFGQVKQLVADNGFRFGNDTPWRVNKELSGGGPLQDLGIYCVQGVVYTKGQVPVSVTAKYGPKPAGNLFKEVEAAMSWQMQFADGSVADCRTSYAENLSSRLRAEAARGWMELQPAFGYGGLRGSTSQGPMNIQNVNQQARQMDDFADCVLNNKPTRVPGEMGLRDVQLIEAIYRAANTGQKVSTTDVKAVLDKTLGK</sequence>
<dbReference type="InterPro" id="IPR000683">
    <property type="entry name" value="Gfo/Idh/MocA-like_OxRdtase_N"/>
</dbReference>
<evidence type="ECO:0000313" key="4">
    <source>
        <dbReference type="EMBL" id="GAA4384712.1"/>
    </source>
</evidence>